<dbReference type="AlphaFoldDB" id="A0A6A6UAL3"/>
<dbReference type="PANTHER" id="PTHR43735">
    <property type="entry name" value="APOPTOSIS-INDUCING FACTOR 1"/>
    <property type="match status" value="1"/>
</dbReference>
<dbReference type="GO" id="GO:0004174">
    <property type="term" value="F:electron-transferring-flavoprotein dehydrogenase activity"/>
    <property type="evidence" value="ECO:0007669"/>
    <property type="project" value="TreeGrafter"/>
</dbReference>
<evidence type="ECO:0000313" key="7">
    <source>
        <dbReference type="EMBL" id="KAF2669285.1"/>
    </source>
</evidence>
<comment type="similarity">
    <text evidence="1">Belongs to the FAD-dependent oxidoreductase family.</text>
</comment>
<gene>
    <name evidence="7" type="ORF">BT63DRAFT_432942</name>
</gene>
<evidence type="ECO:0000256" key="2">
    <source>
        <dbReference type="ARBA" id="ARBA00022630"/>
    </source>
</evidence>
<organism evidence="7 8">
    <name type="scientific">Microthyrium microscopicum</name>
    <dbReference type="NCBI Taxonomy" id="703497"/>
    <lineage>
        <taxon>Eukaryota</taxon>
        <taxon>Fungi</taxon>
        <taxon>Dikarya</taxon>
        <taxon>Ascomycota</taxon>
        <taxon>Pezizomycotina</taxon>
        <taxon>Dothideomycetes</taxon>
        <taxon>Dothideomycetes incertae sedis</taxon>
        <taxon>Microthyriales</taxon>
        <taxon>Microthyriaceae</taxon>
        <taxon>Microthyrium</taxon>
    </lineage>
</organism>
<dbReference type="EMBL" id="MU004235">
    <property type="protein sequence ID" value="KAF2669285.1"/>
    <property type="molecule type" value="Genomic_DNA"/>
</dbReference>
<dbReference type="Proteomes" id="UP000799302">
    <property type="component" value="Unassembled WGS sequence"/>
</dbReference>
<keyword evidence="4" id="KW-0560">Oxidoreductase</keyword>
<dbReference type="PANTHER" id="PTHR43735:SF3">
    <property type="entry name" value="FERROPTOSIS SUPPRESSOR PROTEIN 1"/>
    <property type="match status" value="1"/>
</dbReference>
<feature type="compositionally biased region" description="Low complexity" evidence="5">
    <location>
        <begin position="8"/>
        <end position="19"/>
    </location>
</feature>
<feature type="domain" description="FAD/NAD(P)-binding" evidence="6">
    <location>
        <begin position="36"/>
        <end position="354"/>
    </location>
</feature>
<keyword evidence="3" id="KW-0274">FAD</keyword>
<dbReference type="GO" id="GO:0005737">
    <property type="term" value="C:cytoplasm"/>
    <property type="evidence" value="ECO:0007669"/>
    <property type="project" value="TreeGrafter"/>
</dbReference>
<evidence type="ECO:0000256" key="1">
    <source>
        <dbReference type="ARBA" id="ARBA00006442"/>
    </source>
</evidence>
<evidence type="ECO:0000256" key="4">
    <source>
        <dbReference type="ARBA" id="ARBA00023002"/>
    </source>
</evidence>
<dbReference type="Gene3D" id="3.50.50.100">
    <property type="match status" value="1"/>
</dbReference>
<keyword evidence="8" id="KW-1185">Reference proteome</keyword>
<protein>
    <submittedName>
        <fullName evidence="7">Putative disulfide oxidoreductase</fullName>
    </submittedName>
</protein>
<evidence type="ECO:0000256" key="5">
    <source>
        <dbReference type="SAM" id="MobiDB-lite"/>
    </source>
</evidence>
<sequence>MSSAEPQVAATGVPTTAAAEPQVTEPQALPSVATKHIVVLGASYAGLQATHHILRHTISSLPNKASYHVTLVDPSTTWFNRIAAPRAIVSEAALPLDKVLFPIAEAFKAYPKEQFTFVQGTANALDTTTRAVTISKADGTTESISYYALVIAVGAASPSPLLGVQGSHEHSVTAIKAFREAYPNAKSIVIAGGGPAGVETAGELGQALNGSAGLFAKRPKVIKTKITLVTADKKLLPVLRPALAAKAEKLLNRVGVDVVYNTRVESTLPEFAGRIDSAGSLDSVLSATKFTLSDGTVLDADIYIPATGLSVNTKWLPRDLLDDRGRVANDKHLRVAKAGARVYAVGDVGAHGRGGAFELMQTLPVALVNIDRDLKHDATRESGNETAPKGKDNEFDNKLQESQLVPIGSKGVGAVFGWKLPSFMVWLIKGRDYMVSRSPGTVNGDAQKKPIKWTG</sequence>
<dbReference type="InterPro" id="IPR023753">
    <property type="entry name" value="FAD/NAD-binding_dom"/>
</dbReference>
<feature type="region of interest" description="Disordered" evidence="5">
    <location>
        <begin position="1"/>
        <end position="23"/>
    </location>
</feature>
<evidence type="ECO:0000256" key="3">
    <source>
        <dbReference type="ARBA" id="ARBA00022827"/>
    </source>
</evidence>
<name>A0A6A6UAL3_9PEZI</name>
<evidence type="ECO:0000259" key="6">
    <source>
        <dbReference type="Pfam" id="PF07992"/>
    </source>
</evidence>
<dbReference type="GO" id="GO:0050660">
    <property type="term" value="F:flavin adenine dinucleotide binding"/>
    <property type="evidence" value="ECO:0007669"/>
    <property type="project" value="TreeGrafter"/>
</dbReference>
<dbReference type="Pfam" id="PF07992">
    <property type="entry name" value="Pyr_redox_2"/>
    <property type="match status" value="1"/>
</dbReference>
<dbReference type="PRINTS" id="PR00368">
    <property type="entry name" value="FADPNR"/>
</dbReference>
<dbReference type="SUPFAM" id="SSF51905">
    <property type="entry name" value="FAD/NAD(P)-binding domain"/>
    <property type="match status" value="1"/>
</dbReference>
<dbReference type="InterPro" id="IPR036188">
    <property type="entry name" value="FAD/NAD-bd_sf"/>
</dbReference>
<dbReference type="OrthoDB" id="202203at2759"/>
<dbReference type="PRINTS" id="PR00469">
    <property type="entry name" value="PNDRDTASEII"/>
</dbReference>
<reference evidence="7" key="1">
    <citation type="journal article" date="2020" name="Stud. Mycol.">
        <title>101 Dothideomycetes genomes: a test case for predicting lifestyles and emergence of pathogens.</title>
        <authorList>
            <person name="Haridas S."/>
            <person name="Albert R."/>
            <person name="Binder M."/>
            <person name="Bloem J."/>
            <person name="Labutti K."/>
            <person name="Salamov A."/>
            <person name="Andreopoulos B."/>
            <person name="Baker S."/>
            <person name="Barry K."/>
            <person name="Bills G."/>
            <person name="Bluhm B."/>
            <person name="Cannon C."/>
            <person name="Castanera R."/>
            <person name="Culley D."/>
            <person name="Daum C."/>
            <person name="Ezra D."/>
            <person name="Gonzalez J."/>
            <person name="Henrissat B."/>
            <person name="Kuo A."/>
            <person name="Liang C."/>
            <person name="Lipzen A."/>
            <person name="Lutzoni F."/>
            <person name="Magnuson J."/>
            <person name="Mondo S."/>
            <person name="Nolan M."/>
            <person name="Ohm R."/>
            <person name="Pangilinan J."/>
            <person name="Park H.-J."/>
            <person name="Ramirez L."/>
            <person name="Alfaro M."/>
            <person name="Sun H."/>
            <person name="Tritt A."/>
            <person name="Yoshinaga Y."/>
            <person name="Zwiers L.-H."/>
            <person name="Turgeon B."/>
            <person name="Goodwin S."/>
            <person name="Spatafora J."/>
            <person name="Crous P."/>
            <person name="Grigoriev I."/>
        </authorList>
    </citation>
    <scope>NUCLEOTIDE SEQUENCE</scope>
    <source>
        <strain evidence="7">CBS 115976</strain>
    </source>
</reference>
<accession>A0A6A6UAL3</accession>
<keyword evidence="2" id="KW-0285">Flavoprotein</keyword>
<evidence type="ECO:0000313" key="8">
    <source>
        <dbReference type="Proteomes" id="UP000799302"/>
    </source>
</evidence>
<proteinExistence type="inferred from homology"/>